<evidence type="ECO:0000259" key="12">
    <source>
        <dbReference type="Pfam" id="PF17961"/>
    </source>
</evidence>
<dbReference type="SUPFAM" id="SSF49401">
    <property type="entry name" value="Bacterial adhesins"/>
    <property type="match status" value="6"/>
</dbReference>
<feature type="domain" description="Collagen binding" evidence="10">
    <location>
        <begin position="320"/>
        <end position="450"/>
    </location>
</feature>
<feature type="domain" description="Collagen binding" evidence="10">
    <location>
        <begin position="900"/>
        <end position="1031"/>
    </location>
</feature>
<feature type="region of interest" description="Disordered" evidence="7">
    <location>
        <begin position="1029"/>
        <end position="1049"/>
    </location>
</feature>
<evidence type="ECO:0000256" key="5">
    <source>
        <dbReference type="ARBA" id="ARBA00022729"/>
    </source>
</evidence>
<evidence type="ECO:0000256" key="3">
    <source>
        <dbReference type="ARBA" id="ARBA00022512"/>
    </source>
</evidence>
<dbReference type="STRING" id="398199.SAMN05421804_101695"/>
<dbReference type="InterPro" id="IPR008966">
    <property type="entry name" value="Adhesion_dom_sf"/>
</dbReference>
<feature type="domain" description="SpaA-like prealbumin fold" evidence="11">
    <location>
        <begin position="1527"/>
        <end position="1605"/>
    </location>
</feature>
<feature type="domain" description="SDR-like Ig" evidence="12">
    <location>
        <begin position="210"/>
        <end position="294"/>
    </location>
</feature>
<dbReference type="NCBIfam" id="TIGR01167">
    <property type="entry name" value="LPXTG_anchor"/>
    <property type="match status" value="1"/>
</dbReference>
<feature type="domain" description="SpaA-like prealbumin fold" evidence="11">
    <location>
        <begin position="2278"/>
        <end position="2355"/>
    </location>
</feature>
<sequence>MRITLRRVSALLLAMILLLQSVFTIPVEVHGDAVGEESLIRAAYVTDLDKNLTKSMKAGGEYLLALDMTMTLQEGEEKSNLTLALPDFFAPENLTDLEAALQISFENGKLNFSISGDESFEGILHIPFKVTGEDKEGTAVLDLTDEGYVLSFVPAPMEEEKDREEALSLPEESASLSTVEEDFRFIEIQFTDEAGNIFSADNPYSIDGKETGKIQFTFHLLEGHEVKAGDTMSFPLPKELKPVTATSGLLGDIGTWTVSTDGLVNFLFNENVDGDDVQGSFFFRVFLDEEEMDETVEQVIEFEGYPDFTLKFPVSPKGGTAIDKKGTINREGWNATEAYWSVDINTALLKMVDPVVTDVMPNHMMFKEGSLVVRTLEMNAKGERTPGEILDPSLYTLEMVSGNPKIILHGLKEEELQRAYRLEYTTTIQEPSEGFSGVQVFKNKAQLISDGKMNTAEATVSSGYGDALKKKSPVYDSVNQQLKWEIEYNYNEKNIPMDVAYLTDTWTPAGVMNLVNDSLFVYPVDIDEEGNASPSEIPLSHELYELTYTPGAGFRLQFLQDVEGQAYVIRYKTQLVNTSGDPIITGSGTVNNKVETGQGKESSGSGGYGQQGLVKRRVGTDVGKKEIRFEVVINRNGYVMENLVLTDQFTGDGLTLLEDTVLIKDSSNVTLVEGTDYKLVYTAPAGSAPGSFKIEFLRTIDKQLTLTYTTHFERNSDDTATYRNTAGISWKYDGKDYTIGGISVNTTPSGHTAKNGVKNGSYNAVEKKITWSIHTNYARLPIGNPYTISDALDASQEYVTDSLSVFTYEVNGAGGIINEKILASELYQVVYPSEGNGNRITVSLVGQEGERTAVGIRFKTQFKNELISEPSVRNSATFQSGETSFGLNATVNIPYGGKLADKKGVQAGAFNERADWTVYLNPTQSKLTDYVLTDSPDLNSVLLKETFEVVLGVVDINGNITKSTTVLEKDKDYTLEFYSDPVTGNERFELSFPNEITEAYVLSYSSYIDPLAPQGEAIKNAYTATGKNVQEDVSGGSSSEIVKKNDGGGTGTSVRGGLTLTKISEEEVLLSGARFGLYTSDKKQLLREAVTDENGVLTFGGLRRGKYVLKELKAPTGYVISDELANGIDVILDHTEDGEMKILSFINEKTKATIRKITSAGALIASEAMFDLYKADGTLYVQNLKTVDGVIHLEDLPEGRYYVVETQAPEGYIRNTAKHYFDIRIEENGTQVKPVVDVRNYKASVVLKKSDKNGVGLSGAVFSLLNSEGSVLRANLSVNAQGVLRVNNLSPGTYELLETKAPTGYLLNRVGLVFTIPEMVEGAPKDFNLGNYINYKGAARLYKTDAAKNPLQGAVFKVVDEKGVTVQENLISGADGRVHALNLSPGRYSFVETKAPAGYVLDRTPKTFVIPESEIGEPAVVVAGDRINYKGSVRMMKVSENGNPLSGAVFALHEILGGVSVKVGEYTSTSMGLVTAGNLAPGSYEFIEMKAPEGYIINEEPVAFAISDEAEGEPLQVNAGEAVNYKGSVLLTKLGEEEARLEGAEFSLYQEGVEEALMEGLVTDEAGELILLDLSPGEYYFLETKAPAGYIRNLEPLYFSIQQTDAGAPERVSVSMENHKGSALLQKENSEGEALRGAVFALYKESGDVVLENITSDEEGVVRMGSLEPGKYLLKETKAPEGYLLNTKTVAFSISESVEGVPEALHLGSFINYLGSAELVKTNEKDEPLTGAVFELRDEEGVEVLVEGLTTDEEGKVRLTDLTPGTYGLYEVEAPKGYLRNLEPVLFTIPEKTEGEPETVLVGPFVNHKGAAVLKKVDEEGYGLTGAEFALYDEEGLLLQEGLVSDEEGEVLIKELSPGTYVLKEVQSPEGYLLNLTEITFTIEDTYEGTVDVLHLDDYTNYLGSAYLMKTDHEGNALSGATFDVVSEEGERVREDLRSDENGKVLAIGLAPGKYYFEETKAPEGYLKNTEKVNFTIASSEEGAPEAVDAGSLVNYKGSAVLRKTAEDGTGLKDAEFALYSEEGFLVRENLTTDEEGSLRLKELSPGSYWLEETKAPEGYIRNIDRVSFEIPMEAEGEPVALTLDEFINWQGSVLLQKSDERGNPLEGAVFALRKDDVTIKELTTDALGQILVEGLTPGGYEFIEISAPTGFILDPTLHEFRISEDAAGEPERILVGTLMNHQGKIVLEKTDEKGAPLAGAVFELRDQEGNLIHKELVSDEEGKVKAEGLFPGSYVLKETSAPAGYIRNEQTLEFTVTEEHFGAPDVLDLGQFVNYQGSLLLKKVDEDGQPLQGAEFELKYLPDEGESILLVSDENGFIKVEDLAPGRYTIEEIKAPEGYTRNEEVFAFTILESSPVKPDPVEMTVVNTLEFDDTEGQSPGDELPATGESENEVFIPLLGTMLVLAGVFHLMRRKKEKTS</sequence>
<feature type="domain" description="SpaA-like prealbumin fold" evidence="11">
    <location>
        <begin position="1431"/>
        <end position="1510"/>
    </location>
</feature>
<dbReference type="SUPFAM" id="SSF49478">
    <property type="entry name" value="Cna protein B-type domain"/>
    <property type="match status" value="10"/>
</dbReference>
<feature type="domain" description="SpaA-like prealbumin fold" evidence="11">
    <location>
        <begin position="1153"/>
        <end position="1230"/>
    </location>
</feature>
<feature type="domain" description="SpaA-like prealbumin fold" evidence="11">
    <location>
        <begin position="2092"/>
        <end position="2167"/>
    </location>
</feature>
<accession>A0A1I5E4D3</accession>
<feature type="domain" description="Collagen binding" evidence="10">
    <location>
        <begin position="471"/>
        <end position="579"/>
    </location>
</feature>
<dbReference type="Gene3D" id="2.60.40.1280">
    <property type="match status" value="1"/>
</dbReference>
<feature type="domain" description="SpaA-like prealbumin fold" evidence="11">
    <location>
        <begin position="1715"/>
        <end position="1793"/>
    </location>
</feature>
<dbReference type="EMBL" id="FOVK01000013">
    <property type="protein sequence ID" value="SFO06193.1"/>
    <property type="molecule type" value="Genomic_DNA"/>
</dbReference>
<feature type="domain" description="Gram-positive cocci surface proteins LPxTG" evidence="9">
    <location>
        <begin position="2379"/>
        <end position="2418"/>
    </location>
</feature>
<evidence type="ECO:0000259" key="9">
    <source>
        <dbReference type="Pfam" id="PF00746"/>
    </source>
</evidence>
<dbReference type="Pfam" id="PF17802">
    <property type="entry name" value="SpaA"/>
    <property type="match status" value="14"/>
</dbReference>
<keyword evidence="5" id="KW-0732">Signal</keyword>
<feature type="domain" description="SpaA-like prealbumin fold" evidence="11">
    <location>
        <begin position="1813"/>
        <end position="1891"/>
    </location>
</feature>
<dbReference type="GO" id="GO:0007155">
    <property type="term" value="P:cell adhesion"/>
    <property type="evidence" value="ECO:0007669"/>
    <property type="project" value="InterPro"/>
</dbReference>
<keyword evidence="8" id="KW-0812">Transmembrane</keyword>
<evidence type="ECO:0000256" key="2">
    <source>
        <dbReference type="ARBA" id="ARBA00007257"/>
    </source>
</evidence>
<dbReference type="InterPro" id="IPR019931">
    <property type="entry name" value="LPXTG_anchor"/>
</dbReference>
<keyword evidence="6" id="KW-0572">Peptidoglycan-anchor</keyword>
<gene>
    <name evidence="13" type="ORF">SAMN04488695_11341</name>
</gene>
<evidence type="ECO:0000256" key="7">
    <source>
        <dbReference type="SAM" id="MobiDB-lite"/>
    </source>
</evidence>
<keyword evidence="3" id="KW-0134">Cell wall</keyword>
<dbReference type="InterPro" id="IPR013783">
    <property type="entry name" value="Ig-like_fold"/>
</dbReference>
<dbReference type="InterPro" id="IPR041171">
    <property type="entry name" value="SDR_Ig"/>
</dbReference>
<comment type="subcellular location">
    <subcellularLocation>
        <location evidence="1">Secreted</location>
        <location evidence="1">Cell wall</location>
        <topology evidence="1">Peptidoglycan-anchor</topology>
    </subcellularLocation>
</comment>
<protein>
    <submittedName>
        <fullName evidence="13">LPXTG-motif cell wall anchor domain-containing protein</fullName>
    </submittedName>
</protein>
<dbReference type="PANTHER" id="PTHR36108:SF13">
    <property type="entry name" value="COLOSSIN-B-RELATED"/>
    <property type="match status" value="1"/>
</dbReference>
<evidence type="ECO:0000256" key="6">
    <source>
        <dbReference type="ARBA" id="ARBA00023088"/>
    </source>
</evidence>
<feature type="domain" description="SpaA-like prealbumin fold" evidence="11">
    <location>
        <begin position="1623"/>
        <end position="1697"/>
    </location>
</feature>
<evidence type="ECO:0000256" key="4">
    <source>
        <dbReference type="ARBA" id="ARBA00022525"/>
    </source>
</evidence>
<evidence type="ECO:0000256" key="1">
    <source>
        <dbReference type="ARBA" id="ARBA00004168"/>
    </source>
</evidence>
<dbReference type="Pfam" id="PF00746">
    <property type="entry name" value="Gram_pos_anchor"/>
    <property type="match status" value="1"/>
</dbReference>
<feature type="domain" description="SpaA-like prealbumin fold" evidence="11">
    <location>
        <begin position="1057"/>
        <end position="1123"/>
    </location>
</feature>
<dbReference type="Gene3D" id="2.60.40.10">
    <property type="entry name" value="Immunoglobulins"/>
    <property type="match status" value="14"/>
</dbReference>
<dbReference type="InterPro" id="IPR011252">
    <property type="entry name" value="Fibrogen-bd_dom1"/>
</dbReference>
<dbReference type="InterPro" id="IPR008456">
    <property type="entry name" value="Collagen-bd_dom"/>
</dbReference>
<name>A0A1I5E4D3_9CLOT</name>
<dbReference type="OrthoDB" id="3194789at2"/>
<dbReference type="InterPro" id="IPR041033">
    <property type="entry name" value="SpaA_PFL_dom_1"/>
</dbReference>
<feature type="domain" description="SpaA-like prealbumin fold" evidence="11">
    <location>
        <begin position="2184"/>
        <end position="2260"/>
    </location>
</feature>
<feature type="domain" description="SpaA-like prealbumin fold" evidence="11">
    <location>
        <begin position="1907"/>
        <end position="1980"/>
    </location>
</feature>
<dbReference type="Proteomes" id="UP000181899">
    <property type="component" value="Unassembled WGS sequence"/>
</dbReference>
<evidence type="ECO:0000259" key="10">
    <source>
        <dbReference type="Pfam" id="PF05737"/>
    </source>
</evidence>
<dbReference type="Gene3D" id="2.60.40.740">
    <property type="match status" value="5"/>
</dbReference>
<feature type="region of interest" description="Disordered" evidence="7">
    <location>
        <begin position="587"/>
        <end position="612"/>
    </location>
</feature>
<keyword evidence="8" id="KW-0472">Membrane</keyword>
<feature type="domain" description="SpaA-like prealbumin fold" evidence="11">
    <location>
        <begin position="1999"/>
        <end position="2073"/>
    </location>
</feature>
<dbReference type="Pfam" id="PF05737">
    <property type="entry name" value="Collagen_bind"/>
    <property type="match status" value="4"/>
</dbReference>
<evidence type="ECO:0000256" key="8">
    <source>
        <dbReference type="SAM" id="Phobius"/>
    </source>
</evidence>
<feature type="transmembrane region" description="Helical" evidence="8">
    <location>
        <begin position="2394"/>
        <end position="2412"/>
    </location>
</feature>
<keyword evidence="14" id="KW-1185">Reference proteome</keyword>
<comment type="similarity">
    <text evidence="2">Belongs to the serine-aspartate repeat-containing protein (SDr) family.</text>
</comment>
<evidence type="ECO:0000313" key="13">
    <source>
        <dbReference type="EMBL" id="SFO06193.1"/>
    </source>
</evidence>
<reference evidence="13 14" key="1">
    <citation type="submission" date="2016-10" db="EMBL/GenBank/DDBJ databases">
        <authorList>
            <person name="de Groot N.N."/>
        </authorList>
    </citation>
    <scope>NUCLEOTIDE SEQUENCE [LARGE SCALE GENOMIC DNA]</scope>
    <source>
        <strain evidence="13 14">ML2</strain>
    </source>
</reference>
<dbReference type="Pfam" id="PF17961">
    <property type="entry name" value="Big_8"/>
    <property type="match status" value="1"/>
</dbReference>
<feature type="domain" description="SpaA-like prealbumin fold" evidence="11">
    <location>
        <begin position="1340"/>
        <end position="1414"/>
    </location>
</feature>
<proteinExistence type="inferred from homology"/>
<evidence type="ECO:0000259" key="11">
    <source>
        <dbReference type="Pfam" id="PF17802"/>
    </source>
</evidence>
<dbReference type="GO" id="GO:0005518">
    <property type="term" value="F:collagen binding"/>
    <property type="evidence" value="ECO:0007669"/>
    <property type="project" value="InterPro"/>
</dbReference>
<feature type="domain" description="SpaA-like prealbumin fold" evidence="11">
    <location>
        <begin position="1244"/>
        <end position="1317"/>
    </location>
</feature>
<dbReference type="PANTHER" id="PTHR36108">
    <property type="entry name" value="COLOSSIN-B-RELATED"/>
    <property type="match status" value="1"/>
</dbReference>
<feature type="domain" description="Collagen binding" evidence="10">
    <location>
        <begin position="756"/>
        <end position="883"/>
    </location>
</feature>
<keyword evidence="8" id="KW-1133">Transmembrane helix</keyword>
<evidence type="ECO:0000313" key="14">
    <source>
        <dbReference type="Proteomes" id="UP000181899"/>
    </source>
</evidence>
<organism evidence="13 14">
    <name type="scientific">Proteiniclasticum ruminis</name>
    <dbReference type="NCBI Taxonomy" id="398199"/>
    <lineage>
        <taxon>Bacteria</taxon>
        <taxon>Bacillati</taxon>
        <taxon>Bacillota</taxon>
        <taxon>Clostridia</taxon>
        <taxon>Eubacteriales</taxon>
        <taxon>Clostridiaceae</taxon>
        <taxon>Proteiniclasticum</taxon>
    </lineage>
</organism>
<keyword evidence="4" id="KW-0964">Secreted</keyword>
<dbReference type="RefSeq" id="WP_074912763.1">
    <property type="nucleotide sequence ID" value="NZ_FOVK01000013.1"/>
</dbReference>